<dbReference type="Proteomes" id="UP000886842">
    <property type="component" value="Unassembled WGS sequence"/>
</dbReference>
<dbReference type="EMBL" id="DVLP01000222">
    <property type="protein sequence ID" value="HIT75381.1"/>
    <property type="molecule type" value="Genomic_DNA"/>
</dbReference>
<evidence type="ECO:0000259" key="1">
    <source>
        <dbReference type="PROSITE" id="PS51186"/>
    </source>
</evidence>
<dbReference type="InterPro" id="IPR051531">
    <property type="entry name" value="N-acetyltransferase"/>
</dbReference>
<dbReference type="PROSITE" id="PS51186">
    <property type="entry name" value="GNAT"/>
    <property type="match status" value="1"/>
</dbReference>
<evidence type="ECO:0000313" key="3">
    <source>
        <dbReference type="Proteomes" id="UP000886842"/>
    </source>
</evidence>
<gene>
    <name evidence="2" type="ORF">IAA98_07345</name>
</gene>
<organism evidence="2 3">
    <name type="scientific">Candidatus Avipropionibacterium avicola</name>
    <dbReference type="NCBI Taxonomy" id="2840701"/>
    <lineage>
        <taxon>Bacteria</taxon>
        <taxon>Bacillati</taxon>
        <taxon>Actinomycetota</taxon>
        <taxon>Actinomycetes</taxon>
        <taxon>Propionibacteriales</taxon>
        <taxon>Propionibacteriaceae</taxon>
        <taxon>Propionibacteriaceae incertae sedis</taxon>
        <taxon>Candidatus Avipropionibacterium</taxon>
    </lineage>
</organism>
<protein>
    <submittedName>
        <fullName evidence="2">GNAT family N-acetyltransferase</fullName>
    </submittedName>
</protein>
<accession>A0A9D1GXM7</accession>
<dbReference type="SUPFAM" id="SSF55729">
    <property type="entry name" value="Acyl-CoA N-acyltransferases (Nat)"/>
    <property type="match status" value="1"/>
</dbReference>
<evidence type="ECO:0000313" key="2">
    <source>
        <dbReference type="EMBL" id="HIT75381.1"/>
    </source>
</evidence>
<sequence>MLSTEHLPLENARARLRPMRLDDAADYAEGTEDELVRTFAHLPEPHYTTASVTAMIEGAVRDGLDRGDLAVLTIADPRDDRFAGSLVLFDVTSGSEGAMAEIGFWLHPRARGAGRAVAAVDLAARFARRCGLTRLTARTVTDNAASRHTLLRAG</sequence>
<comment type="caution">
    <text evidence="2">The sequence shown here is derived from an EMBL/GenBank/DDBJ whole genome shotgun (WGS) entry which is preliminary data.</text>
</comment>
<proteinExistence type="predicted"/>
<dbReference type="AlphaFoldDB" id="A0A9D1GXM7"/>
<dbReference type="Gene3D" id="3.40.630.30">
    <property type="match status" value="1"/>
</dbReference>
<dbReference type="PANTHER" id="PTHR43792">
    <property type="entry name" value="GNAT FAMILY, PUTATIVE (AFU_ORTHOLOGUE AFUA_3G00765)-RELATED-RELATED"/>
    <property type="match status" value="1"/>
</dbReference>
<feature type="domain" description="N-acetyltransferase" evidence="1">
    <location>
        <begin position="14"/>
        <end position="154"/>
    </location>
</feature>
<dbReference type="Pfam" id="PF13302">
    <property type="entry name" value="Acetyltransf_3"/>
    <property type="match status" value="1"/>
</dbReference>
<dbReference type="InterPro" id="IPR016181">
    <property type="entry name" value="Acyl_CoA_acyltransferase"/>
</dbReference>
<dbReference type="GO" id="GO:0016747">
    <property type="term" value="F:acyltransferase activity, transferring groups other than amino-acyl groups"/>
    <property type="evidence" value="ECO:0007669"/>
    <property type="project" value="InterPro"/>
</dbReference>
<name>A0A9D1GXM7_9ACTN</name>
<feature type="non-terminal residue" evidence="2">
    <location>
        <position position="154"/>
    </location>
</feature>
<reference evidence="2" key="1">
    <citation type="submission" date="2020-10" db="EMBL/GenBank/DDBJ databases">
        <authorList>
            <person name="Gilroy R."/>
        </authorList>
    </citation>
    <scope>NUCLEOTIDE SEQUENCE</scope>
    <source>
        <strain evidence="2">ChiGjej1B1-24693</strain>
    </source>
</reference>
<dbReference type="InterPro" id="IPR000182">
    <property type="entry name" value="GNAT_dom"/>
</dbReference>
<reference evidence="2" key="2">
    <citation type="journal article" date="2021" name="PeerJ">
        <title>Extensive microbial diversity within the chicken gut microbiome revealed by metagenomics and culture.</title>
        <authorList>
            <person name="Gilroy R."/>
            <person name="Ravi A."/>
            <person name="Getino M."/>
            <person name="Pursley I."/>
            <person name="Horton D.L."/>
            <person name="Alikhan N.F."/>
            <person name="Baker D."/>
            <person name="Gharbi K."/>
            <person name="Hall N."/>
            <person name="Watson M."/>
            <person name="Adriaenssens E.M."/>
            <person name="Foster-Nyarko E."/>
            <person name="Jarju S."/>
            <person name="Secka A."/>
            <person name="Antonio M."/>
            <person name="Oren A."/>
            <person name="Chaudhuri R.R."/>
            <person name="La Ragione R."/>
            <person name="Hildebrand F."/>
            <person name="Pallen M.J."/>
        </authorList>
    </citation>
    <scope>NUCLEOTIDE SEQUENCE</scope>
    <source>
        <strain evidence="2">ChiGjej1B1-24693</strain>
    </source>
</reference>